<dbReference type="SUPFAM" id="SSF55874">
    <property type="entry name" value="ATPase domain of HSP90 chaperone/DNA topoisomerase II/histidine kinase"/>
    <property type="match status" value="1"/>
</dbReference>
<proteinExistence type="predicted"/>
<comment type="catalytic activity">
    <reaction evidence="1">
        <text>ATP + protein L-histidine = ADP + protein N-phospho-L-histidine.</text>
        <dbReference type="EC" id="2.7.13.3"/>
    </reaction>
</comment>
<dbReference type="InterPro" id="IPR050482">
    <property type="entry name" value="Sensor_HK_TwoCompSys"/>
</dbReference>
<evidence type="ECO:0000256" key="2">
    <source>
        <dbReference type="ARBA" id="ARBA00012438"/>
    </source>
</evidence>
<feature type="region of interest" description="Disordered" evidence="9">
    <location>
        <begin position="370"/>
        <end position="413"/>
    </location>
</feature>
<evidence type="ECO:0000256" key="9">
    <source>
        <dbReference type="SAM" id="MobiDB-lite"/>
    </source>
</evidence>
<evidence type="ECO:0000256" key="5">
    <source>
        <dbReference type="ARBA" id="ARBA00022741"/>
    </source>
</evidence>
<keyword evidence="6 13" id="KW-0418">Kinase</keyword>
<dbReference type="CDD" id="cd16917">
    <property type="entry name" value="HATPase_UhpB-NarQ-NarX-like"/>
    <property type="match status" value="1"/>
</dbReference>
<protein>
    <recommendedName>
        <fullName evidence="2">histidine kinase</fullName>
        <ecNumber evidence="2">2.7.13.3</ecNumber>
    </recommendedName>
</protein>
<dbReference type="Pfam" id="PF23539">
    <property type="entry name" value="DUF7134"/>
    <property type="match status" value="1"/>
</dbReference>
<dbReference type="Pfam" id="PF07730">
    <property type="entry name" value="HisKA_3"/>
    <property type="match status" value="1"/>
</dbReference>
<evidence type="ECO:0000256" key="4">
    <source>
        <dbReference type="ARBA" id="ARBA00022679"/>
    </source>
</evidence>
<gene>
    <name evidence="13" type="ORF">HEB94_004280</name>
</gene>
<name>A0A927MWA2_9ACTN</name>
<dbReference type="EC" id="2.7.13.3" evidence="2"/>
<evidence type="ECO:0000313" key="13">
    <source>
        <dbReference type="EMBL" id="MBE1607432.1"/>
    </source>
</evidence>
<dbReference type="Proteomes" id="UP000638648">
    <property type="component" value="Unassembled WGS sequence"/>
</dbReference>
<dbReference type="InterPro" id="IPR011712">
    <property type="entry name" value="Sig_transdc_His_kin_sub3_dim/P"/>
</dbReference>
<evidence type="ECO:0000256" key="7">
    <source>
        <dbReference type="ARBA" id="ARBA00022840"/>
    </source>
</evidence>
<dbReference type="RefSeq" id="WP_192751384.1">
    <property type="nucleotide sequence ID" value="NZ_BAABJL010000197.1"/>
</dbReference>
<evidence type="ECO:0000259" key="11">
    <source>
        <dbReference type="Pfam" id="PF07730"/>
    </source>
</evidence>
<evidence type="ECO:0000256" key="8">
    <source>
        <dbReference type="ARBA" id="ARBA00023012"/>
    </source>
</evidence>
<evidence type="ECO:0000256" key="6">
    <source>
        <dbReference type="ARBA" id="ARBA00022777"/>
    </source>
</evidence>
<feature type="transmembrane region" description="Helical" evidence="10">
    <location>
        <begin position="12"/>
        <end position="32"/>
    </location>
</feature>
<organism evidence="13 14">
    <name type="scientific">Actinopolymorpha pittospori</name>
    <dbReference type="NCBI Taxonomy" id="648752"/>
    <lineage>
        <taxon>Bacteria</taxon>
        <taxon>Bacillati</taxon>
        <taxon>Actinomycetota</taxon>
        <taxon>Actinomycetes</taxon>
        <taxon>Propionibacteriales</taxon>
        <taxon>Actinopolymorphaceae</taxon>
        <taxon>Actinopolymorpha</taxon>
    </lineage>
</organism>
<dbReference type="InterPro" id="IPR036890">
    <property type="entry name" value="HATPase_C_sf"/>
</dbReference>
<feature type="transmembrane region" description="Helical" evidence="10">
    <location>
        <begin position="126"/>
        <end position="149"/>
    </location>
</feature>
<dbReference type="InterPro" id="IPR055558">
    <property type="entry name" value="DUF7134"/>
</dbReference>
<comment type="caution">
    <text evidence="13">The sequence shown here is derived from an EMBL/GenBank/DDBJ whole genome shotgun (WGS) entry which is preliminary data.</text>
</comment>
<dbReference type="GO" id="GO:0046983">
    <property type="term" value="F:protein dimerization activity"/>
    <property type="evidence" value="ECO:0007669"/>
    <property type="project" value="InterPro"/>
</dbReference>
<evidence type="ECO:0000256" key="1">
    <source>
        <dbReference type="ARBA" id="ARBA00000085"/>
    </source>
</evidence>
<keyword evidence="10" id="KW-1133">Transmembrane helix</keyword>
<dbReference type="PANTHER" id="PTHR24421:SF10">
    <property type="entry name" value="NITRATE_NITRITE SENSOR PROTEIN NARQ"/>
    <property type="match status" value="1"/>
</dbReference>
<dbReference type="AlphaFoldDB" id="A0A927MWA2"/>
<evidence type="ECO:0000259" key="12">
    <source>
        <dbReference type="Pfam" id="PF23539"/>
    </source>
</evidence>
<dbReference type="PANTHER" id="PTHR24421">
    <property type="entry name" value="NITRATE/NITRITE SENSOR PROTEIN NARX-RELATED"/>
    <property type="match status" value="1"/>
</dbReference>
<feature type="domain" description="DUF7134" evidence="12">
    <location>
        <begin position="10"/>
        <end position="153"/>
    </location>
</feature>
<evidence type="ECO:0000256" key="10">
    <source>
        <dbReference type="SAM" id="Phobius"/>
    </source>
</evidence>
<accession>A0A927MWA2</accession>
<keyword evidence="5" id="KW-0547">Nucleotide-binding</keyword>
<keyword evidence="14" id="KW-1185">Reference proteome</keyword>
<evidence type="ECO:0000256" key="3">
    <source>
        <dbReference type="ARBA" id="ARBA00022553"/>
    </source>
</evidence>
<keyword evidence="10" id="KW-0812">Transmembrane</keyword>
<feature type="transmembrane region" description="Helical" evidence="10">
    <location>
        <begin position="104"/>
        <end position="120"/>
    </location>
</feature>
<evidence type="ECO:0000313" key="14">
    <source>
        <dbReference type="Proteomes" id="UP000638648"/>
    </source>
</evidence>
<keyword evidence="8" id="KW-0902">Two-component regulatory system</keyword>
<dbReference type="GO" id="GO:0005524">
    <property type="term" value="F:ATP binding"/>
    <property type="evidence" value="ECO:0007669"/>
    <property type="project" value="UniProtKB-KW"/>
</dbReference>
<dbReference type="GO" id="GO:0000155">
    <property type="term" value="F:phosphorelay sensor kinase activity"/>
    <property type="evidence" value="ECO:0007669"/>
    <property type="project" value="InterPro"/>
</dbReference>
<keyword evidence="3" id="KW-0597">Phosphoprotein</keyword>
<keyword evidence="4" id="KW-0808">Transferase</keyword>
<feature type="domain" description="Signal transduction histidine kinase subgroup 3 dimerisation and phosphoacceptor" evidence="11">
    <location>
        <begin position="171"/>
        <end position="236"/>
    </location>
</feature>
<sequence length="413" mass="44085">MTVSTSLRRDAAFAVGLAVVATVWTWAAAPYLQQERPIDVQGFAMMVGAALALTLRRQWPLLALAVTATLTSAYLVVGYPYGPIMVAFLVAVYTVARYLPLRRALPSCAAALAVLLLHVFTNDAALPGLLGVIPGSAWVVVPCAVGVSVRARREYAERTRAEAVRQHVLDERLRVAQEVHDVVGHGLAAIKMQADVALHLLAKKPEQAEAALDAISRTSTEALDELRATLAVVRRTDVESPRAPAPGLGRIEDLRQRMSEAGLVVEVDVTGRRRRLPPAADLAAYRVVQESLTNVLRHGQTKVATVRIGYETGGVTLAISNPADAVWAREDGLGIPGMRQRVTSLGGEFSAGRSSRGLFEVCATIPVAEEIPYDEETSEADETSHAGERSHAGATSDAGELPSGDHTTTGDRS</sequence>
<feature type="compositionally biased region" description="Basic and acidic residues" evidence="9">
    <location>
        <begin position="382"/>
        <end position="391"/>
    </location>
</feature>
<dbReference type="EMBL" id="JADBEM010000001">
    <property type="protein sequence ID" value="MBE1607432.1"/>
    <property type="molecule type" value="Genomic_DNA"/>
</dbReference>
<keyword evidence="10" id="KW-0472">Membrane</keyword>
<dbReference type="GO" id="GO:0016020">
    <property type="term" value="C:membrane"/>
    <property type="evidence" value="ECO:0007669"/>
    <property type="project" value="InterPro"/>
</dbReference>
<dbReference type="Gene3D" id="1.20.5.1930">
    <property type="match status" value="1"/>
</dbReference>
<reference evidence="13" key="1">
    <citation type="submission" date="2020-10" db="EMBL/GenBank/DDBJ databases">
        <title>Sequencing the genomes of 1000 actinobacteria strains.</title>
        <authorList>
            <person name="Klenk H.-P."/>
        </authorList>
    </citation>
    <scope>NUCLEOTIDE SEQUENCE</scope>
    <source>
        <strain evidence="13">DSM 45354</strain>
    </source>
</reference>
<dbReference type="Gene3D" id="3.30.565.10">
    <property type="entry name" value="Histidine kinase-like ATPase, C-terminal domain"/>
    <property type="match status" value="1"/>
</dbReference>
<keyword evidence="7" id="KW-0067">ATP-binding</keyword>
<feature type="compositionally biased region" description="Acidic residues" evidence="9">
    <location>
        <begin position="371"/>
        <end position="381"/>
    </location>
</feature>